<dbReference type="EMBL" id="FNXT01001367">
    <property type="protein sequence ID" value="SZX79437.1"/>
    <property type="molecule type" value="Genomic_DNA"/>
</dbReference>
<dbReference type="EMBL" id="FNXT01001145">
    <property type="protein sequence ID" value="SZX72652.1"/>
    <property type="molecule type" value="Genomic_DNA"/>
</dbReference>
<dbReference type="CDD" id="cd05325">
    <property type="entry name" value="carb_red_sniffer_like_SDR_c"/>
    <property type="match status" value="1"/>
</dbReference>
<dbReference type="PANTHER" id="PTHR45458">
    <property type="entry name" value="SHORT-CHAIN DEHYDROGENASE/REDUCTASE SDR"/>
    <property type="match status" value="1"/>
</dbReference>
<evidence type="ECO:0000313" key="4">
    <source>
        <dbReference type="Proteomes" id="UP000256970"/>
    </source>
</evidence>
<evidence type="ECO:0000313" key="3">
    <source>
        <dbReference type="EMBL" id="SZX79437.1"/>
    </source>
</evidence>
<dbReference type="PANTHER" id="PTHR45458:SF1">
    <property type="entry name" value="SHORT CHAIN DEHYDROGENASE"/>
    <property type="match status" value="1"/>
</dbReference>
<evidence type="ECO:0000256" key="1">
    <source>
        <dbReference type="RuleBase" id="RU000363"/>
    </source>
</evidence>
<name>A0A383W684_TETOB</name>
<evidence type="ECO:0008006" key="5">
    <source>
        <dbReference type="Google" id="ProtNLM"/>
    </source>
</evidence>
<dbReference type="PRINTS" id="PR00081">
    <property type="entry name" value="GDHRDH"/>
</dbReference>
<dbReference type="InterPro" id="IPR002347">
    <property type="entry name" value="SDR_fam"/>
</dbReference>
<dbReference type="Proteomes" id="UP000256970">
    <property type="component" value="Unassembled WGS sequence"/>
</dbReference>
<dbReference type="PRINTS" id="PR00080">
    <property type="entry name" value="SDRFAMILY"/>
</dbReference>
<keyword evidence="4" id="KW-1185">Reference proteome</keyword>
<dbReference type="GO" id="GO:0016616">
    <property type="term" value="F:oxidoreductase activity, acting on the CH-OH group of donors, NAD or NADP as acceptor"/>
    <property type="evidence" value="ECO:0007669"/>
    <property type="project" value="TreeGrafter"/>
</dbReference>
<dbReference type="InterPro" id="IPR036291">
    <property type="entry name" value="NAD(P)-bd_dom_sf"/>
</dbReference>
<dbReference type="AlphaFoldDB" id="A0A383W684"/>
<dbReference type="InterPro" id="IPR052184">
    <property type="entry name" value="SDR_enzymes"/>
</dbReference>
<dbReference type="SUPFAM" id="SSF51735">
    <property type="entry name" value="NAD(P)-binding Rossmann-fold domains"/>
    <property type="match status" value="1"/>
</dbReference>
<organism evidence="2 4">
    <name type="scientific">Tetradesmus obliquus</name>
    <name type="common">Green alga</name>
    <name type="synonym">Acutodesmus obliquus</name>
    <dbReference type="NCBI Taxonomy" id="3088"/>
    <lineage>
        <taxon>Eukaryota</taxon>
        <taxon>Viridiplantae</taxon>
        <taxon>Chlorophyta</taxon>
        <taxon>core chlorophytes</taxon>
        <taxon>Chlorophyceae</taxon>
        <taxon>CS clade</taxon>
        <taxon>Sphaeropleales</taxon>
        <taxon>Scenedesmaceae</taxon>
        <taxon>Tetradesmus</taxon>
    </lineage>
</organism>
<comment type="similarity">
    <text evidence="1">Belongs to the short-chain dehydrogenases/reductases (SDR) family.</text>
</comment>
<protein>
    <recommendedName>
        <fullName evidence="5">C-factor</fullName>
    </recommendedName>
</protein>
<accession>A0A383W684</accession>
<evidence type="ECO:0000313" key="2">
    <source>
        <dbReference type="EMBL" id="SZX72652.1"/>
    </source>
</evidence>
<gene>
    <name evidence="2" type="ORF">BQ4739_LOCUS12805</name>
    <name evidence="3" type="ORF">BQ4739_LOCUS19712</name>
</gene>
<reference evidence="2 4" key="1">
    <citation type="submission" date="2016-10" db="EMBL/GenBank/DDBJ databases">
        <authorList>
            <person name="Cai Z."/>
        </authorList>
    </citation>
    <scope>NUCLEOTIDE SEQUENCE [LARGE SCALE GENOMIC DNA]</scope>
</reference>
<sequence length="239" mass="25814">MALTCKSVVVTGGSRGIGKGLVEKLLSRQNKVIATTRNPQDASQLQQLAAQHSNLTITQLDTSQPQSIKDWAASLKQHTSHVDVLINNAGMYGRRLQLAEFEAEDFMTVFQTNAVGPFLVVQQLLKQGLLGPPGSLVVNVSSIMASHGDETVSGITPGGYAYRASKAALNIINKALLLDLKEQQVQCCCVHPGYVKTDMTGGAGWVDVEESSSGIMRVLEDGRPLNGRWYSYSGDEIPW</sequence>
<dbReference type="Gene3D" id="3.40.50.720">
    <property type="entry name" value="NAD(P)-binding Rossmann-like Domain"/>
    <property type="match status" value="1"/>
</dbReference>
<dbReference type="Pfam" id="PF00106">
    <property type="entry name" value="adh_short"/>
    <property type="match status" value="1"/>
</dbReference>
<proteinExistence type="inferred from homology"/>